<gene>
    <name evidence="3" type="ORF">P4R38_12050</name>
</gene>
<protein>
    <submittedName>
        <fullName evidence="3">VanW family protein</fullName>
    </submittedName>
</protein>
<feature type="compositionally biased region" description="Pro residues" evidence="1">
    <location>
        <begin position="833"/>
        <end position="844"/>
    </location>
</feature>
<feature type="compositionally biased region" description="Polar residues" evidence="1">
    <location>
        <begin position="51"/>
        <end position="67"/>
    </location>
</feature>
<evidence type="ECO:0000313" key="4">
    <source>
        <dbReference type="Proteomes" id="UP001528912"/>
    </source>
</evidence>
<evidence type="ECO:0000259" key="2">
    <source>
        <dbReference type="Pfam" id="PF12229"/>
    </source>
</evidence>
<dbReference type="EMBL" id="JAROAV010000031">
    <property type="protein sequence ID" value="MDF8264979.1"/>
    <property type="molecule type" value="Genomic_DNA"/>
</dbReference>
<dbReference type="Proteomes" id="UP001528912">
    <property type="component" value="Unassembled WGS sequence"/>
</dbReference>
<dbReference type="InterPro" id="IPR052913">
    <property type="entry name" value="Glycopeptide_resist_protein"/>
</dbReference>
<organism evidence="3 4">
    <name type="scientific">Luteipulveratus flavus</name>
    <dbReference type="NCBI Taxonomy" id="3031728"/>
    <lineage>
        <taxon>Bacteria</taxon>
        <taxon>Bacillati</taxon>
        <taxon>Actinomycetota</taxon>
        <taxon>Actinomycetes</taxon>
        <taxon>Micrococcales</taxon>
        <taxon>Dermacoccaceae</taxon>
        <taxon>Luteipulveratus</taxon>
    </lineage>
</organism>
<dbReference type="PANTHER" id="PTHR35788:SF1">
    <property type="entry name" value="EXPORTED PROTEIN"/>
    <property type="match status" value="1"/>
</dbReference>
<feature type="compositionally biased region" description="Low complexity" evidence="1">
    <location>
        <begin position="17"/>
        <end position="30"/>
    </location>
</feature>
<comment type="caution">
    <text evidence="3">The sequence shown here is derived from an EMBL/GenBank/DDBJ whole genome shotgun (WGS) entry which is preliminary data.</text>
</comment>
<sequence length="844" mass="87388">MTTKDAGTPEPHDGESSAEQAAQAGPQGEQDMAGVDAATTPDAEQDETLDTEQAVTAGTEQAVTEGTEQAPEPDAPAQESAVPADETHAAAAPEPGAEAGPEVADERTTETVASTEHEPTSVEAPVGEPAPAVDRHEAETTAIPVTPTAPSPADRADAAEDETTAMPIGRAIPSSAPAVPAQQLPGQARPSAQAPAASTHAGDDEDPTVVGSVSRPTAAPDQRPAVAAASTRPPAADDGADRVSTASSAARVDSGDSGDRPSRTAGPSGLLGSPWARVGAVAVVLIAAYLVLALWQGGRISSGTTVAGVDVGGLSKADATTKLEAESARVSKLPVTVTVGDGRAQVQPASAGLSVDVPRSLDGLGGSGIGPGHVFGFLGGGEDRPAVVKTDRNRLADAVDDATRPLLSKAPVDGKVSFENGKVKVVRSTSGQGIDADALAAKIGKEWPANREYSTTITERDGRLTNEEIDRFVSTFADKAMSEDLTVTDGRSDASLSPKQLSRVLSVKNDRGRLSPVVDTEKLADTLMKEQPEFDHPARNARIELAAGQPKITPGEDGSKLDRAKLGAAVLAGLTSEDHKATVATTPVKPRISTEEAKAVNTTTAISEFRSRFPGGPTNVARTKNIKVALSILNGQVVAPGEQFSLVQALGGEMTPEQGYVEAPTIQDGHERAALGGGVSQVSTTMYNTAFFAGVQLDEHKAHSFWISRYPMGREATLWIPVLDNKWTNTTGAPILIQAGTEGNEVVMRFYGKKTFTVETTTGKPYDYSEPKTIYDDHPGCIKVFPQRGFSVKVTRVVKQGGAVVKNETTTTTYKAANNIICGKAPSGSPSAPTTPKPTAPPQD</sequence>
<feature type="compositionally biased region" description="Basic and acidic residues" evidence="1">
    <location>
        <begin position="253"/>
        <end position="262"/>
    </location>
</feature>
<dbReference type="Pfam" id="PF12229">
    <property type="entry name" value="PG_binding_4"/>
    <property type="match status" value="1"/>
</dbReference>
<feature type="compositionally biased region" description="Low complexity" evidence="1">
    <location>
        <begin position="218"/>
        <end position="236"/>
    </location>
</feature>
<dbReference type="InterPro" id="IPR022029">
    <property type="entry name" value="YoaR-like_PG-bd"/>
</dbReference>
<feature type="compositionally biased region" description="Low complexity" evidence="1">
    <location>
        <begin position="187"/>
        <end position="198"/>
    </location>
</feature>
<evidence type="ECO:0000256" key="1">
    <source>
        <dbReference type="SAM" id="MobiDB-lite"/>
    </source>
</evidence>
<reference evidence="3 4" key="1">
    <citation type="submission" date="2023-03" db="EMBL/GenBank/DDBJ databases">
        <title>YIM 133296 draft genome.</title>
        <authorList>
            <person name="Xiong L."/>
        </authorList>
    </citation>
    <scope>NUCLEOTIDE SEQUENCE [LARGE SCALE GENOMIC DNA]</scope>
    <source>
        <strain evidence="3 4">YIM 133296</strain>
    </source>
</reference>
<accession>A0ABT6C7R3</accession>
<feature type="region of interest" description="Disordered" evidence="1">
    <location>
        <begin position="1"/>
        <end position="271"/>
    </location>
</feature>
<dbReference type="RefSeq" id="WP_277192352.1">
    <property type="nucleotide sequence ID" value="NZ_JAROAV010000031.1"/>
</dbReference>
<feature type="compositionally biased region" description="Basic and acidic residues" evidence="1">
    <location>
        <begin position="104"/>
        <end position="120"/>
    </location>
</feature>
<proteinExistence type="predicted"/>
<name>A0ABT6C7R3_9MICO</name>
<dbReference type="PANTHER" id="PTHR35788">
    <property type="entry name" value="EXPORTED PROTEIN-RELATED"/>
    <property type="match status" value="1"/>
</dbReference>
<dbReference type="InterPro" id="IPR007391">
    <property type="entry name" value="Vancomycin_resist_VanW"/>
</dbReference>
<feature type="compositionally biased region" description="Low complexity" evidence="1">
    <location>
        <begin position="89"/>
        <end position="102"/>
    </location>
</feature>
<keyword evidence="4" id="KW-1185">Reference proteome</keyword>
<feature type="region of interest" description="Disordered" evidence="1">
    <location>
        <begin position="824"/>
        <end position="844"/>
    </location>
</feature>
<dbReference type="Pfam" id="PF04294">
    <property type="entry name" value="VanW"/>
    <property type="match status" value="1"/>
</dbReference>
<evidence type="ECO:0000313" key="3">
    <source>
        <dbReference type="EMBL" id="MDF8264979.1"/>
    </source>
</evidence>
<feature type="domain" description="YoaR-like putative peptidoglycan binding" evidence="2">
    <location>
        <begin position="501"/>
        <end position="577"/>
    </location>
</feature>